<dbReference type="EMBL" id="OV170225">
    <property type="protein sequence ID" value="CAH0725115.1"/>
    <property type="molecule type" value="Genomic_DNA"/>
</dbReference>
<protein>
    <submittedName>
        <fullName evidence="1">Uncharacterized protein</fullName>
    </submittedName>
</protein>
<name>A0A8J9YFW6_9NEOP</name>
<accession>A0A8J9YFW6</accession>
<evidence type="ECO:0000313" key="2">
    <source>
        <dbReference type="Proteomes" id="UP000838878"/>
    </source>
</evidence>
<gene>
    <name evidence="1" type="ORF">BINO364_LOCUS10731</name>
</gene>
<proteinExistence type="predicted"/>
<evidence type="ECO:0000313" key="1">
    <source>
        <dbReference type="EMBL" id="CAH0725115.1"/>
    </source>
</evidence>
<dbReference type="Proteomes" id="UP000838878">
    <property type="component" value="Chromosome 5"/>
</dbReference>
<feature type="non-terminal residue" evidence="1">
    <location>
        <position position="67"/>
    </location>
</feature>
<dbReference type="AlphaFoldDB" id="A0A8J9YFW6"/>
<organism evidence="1 2">
    <name type="scientific">Brenthis ino</name>
    <name type="common">lesser marbled fritillary</name>
    <dbReference type="NCBI Taxonomy" id="405034"/>
    <lineage>
        <taxon>Eukaryota</taxon>
        <taxon>Metazoa</taxon>
        <taxon>Ecdysozoa</taxon>
        <taxon>Arthropoda</taxon>
        <taxon>Hexapoda</taxon>
        <taxon>Insecta</taxon>
        <taxon>Pterygota</taxon>
        <taxon>Neoptera</taxon>
        <taxon>Endopterygota</taxon>
        <taxon>Lepidoptera</taxon>
        <taxon>Glossata</taxon>
        <taxon>Ditrysia</taxon>
        <taxon>Papilionoidea</taxon>
        <taxon>Nymphalidae</taxon>
        <taxon>Heliconiinae</taxon>
        <taxon>Argynnini</taxon>
        <taxon>Brenthis</taxon>
    </lineage>
</organism>
<sequence length="67" mass="7808">MWPISIALAMWEVFVPKWVGRKFDTIGELRRKTDGIVCSQKHGCETASNHQLWAVTRKYECLTEKLN</sequence>
<keyword evidence="2" id="KW-1185">Reference proteome</keyword>
<reference evidence="1" key="1">
    <citation type="submission" date="2021-12" db="EMBL/GenBank/DDBJ databases">
        <authorList>
            <person name="Martin H S."/>
        </authorList>
    </citation>
    <scope>NUCLEOTIDE SEQUENCE</scope>
</reference>